<protein>
    <recommendedName>
        <fullName evidence="8">Regulator of SigK</fullName>
    </recommendedName>
    <alternativeName>
        <fullName evidence="7">Sigma-K anti-sigma factor RskA</fullName>
    </alternativeName>
</protein>
<evidence type="ECO:0000313" key="10">
    <source>
        <dbReference type="EMBL" id="MCK8780301.1"/>
    </source>
</evidence>
<organism evidence="10 11">
    <name type="scientific">Neorhizobium turbinariae</name>
    <dbReference type="NCBI Taxonomy" id="2937795"/>
    <lineage>
        <taxon>Bacteria</taxon>
        <taxon>Pseudomonadati</taxon>
        <taxon>Pseudomonadota</taxon>
        <taxon>Alphaproteobacteria</taxon>
        <taxon>Hyphomicrobiales</taxon>
        <taxon>Rhizobiaceae</taxon>
        <taxon>Rhizobium/Agrobacterium group</taxon>
        <taxon>Neorhizobium</taxon>
    </lineage>
</organism>
<evidence type="ECO:0000256" key="1">
    <source>
        <dbReference type="ARBA" id="ARBA00004167"/>
    </source>
</evidence>
<proteinExistence type="predicted"/>
<gene>
    <name evidence="10" type="ORF">M0654_09940</name>
</gene>
<evidence type="ECO:0000259" key="9">
    <source>
        <dbReference type="Pfam" id="PF10099"/>
    </source>
</evidence>
<dbReference type="PANTHER" id="PTHR37461:SF1">
    <property type="entry name" value="ANTI-SIGMA-K FACTOR RSKA"/>
    <property type="match status" value="1"/>
</dbReference>
<dbReference type="Pfam" id="PF10099">
    <property type="entry name" value="RskA_C"/>
    <property type="match status" value="1"/>
</dbReference>
<dbReference type="RefSeq" id="WP_248682951.1">
    <property type="nucleotide sequence ID" value="NZ_JALPRY010000010.1"/>
</dbReference>
<dbReference type="InterPro" id="IPR041916">
    <property type="entry name" value="Anti_sigma_zinc_sf"/>
</dbReference>
<keyword evidence="11" id="KW-1185">Reference proteome</keyword>
<accession>A0ABT0IR00</accession>
<evidence type="ECO:0000256" key="7">
    <source>
        <dbReference type="ARBA" id="ARBA00029829"/>
    </source>
</evidence>
<comment type="subcellular location">
    <subcellularLocation>
        <location evidence="2">Cell membrane</location>
    </subcellularLocation>
    <subcellularLocation>
        <location evidence="1">Membrane</location>
        <topology evidence="1">Single-pass membrane protein</topology>
    </subcellularLocation>
</comment>
<evidence type="ECO:0000256" key="2">
    <source>
        <dbReference type="ARBA" id="ARBA00004236"/>
    </source>
</evidence>
<feature type="domain" description="Anti-sigma K factor RskA C-terminal" evidence="9">
    <location>
        <begin position="124"/>
        <end position="238"/>
    </location>
</feature>
<keyword evidence="6" id="KW-0472">Membrane</keyword>
<evidence type="ECO:0000256" key="5">
    <source>
        <dbReference type="ARBA" id="ARBA00022989"/>
    </source>
</evidence>
<dbReference type="InterPro" id="IPR018764">
    <property type="entry name" value="RskA_C"/>
</dbReference>
<dbReference type="Gene3D" id="1.10.10.1320">
    <property type="entry name" value="Anti-sigma factor, zinc-finger domain"/>
    <property type="match status" value="1"/>
</dbReference>
<keyword evidence="4" id="KW-0812">Transmembrane</keyword>
<dbReference type="PANTHER" id="PTHR37461">
    <property type="entry name" value="ANTI-SIGMA-K FACTOR RSKA"/>
    <property type="match status" value="1"/>
</dbReference>
<evidence type="ECO:0000256" key="8">
    <source>
        <dbReference type="ARBA" id="ARBA00030803"/>
    </source>
</evidence>
<evidence type="ECO:0000256" key="3">
    <source>
        <dbReference type="ARBA" id="ARBA00022475"/>
    </source>
</evidence>
<evidence type="ECO:0000313" key="11">
    <source>
        <dbReference type="Proteomes" id="UP001202827"/>
    </source>
</evidence>
<evidence type="ECO:0000256" key="4">
    <source>
        <dbReference type="ARBA" id="ARBA00022692"/>
    </source>
</evidence>
<evidence type="ECO:0000256" key="6">
    <source>
        <dbReference type="ARBA" id="ARBA00023136"/>
    </source>
</evidence>
<reference evidence="10 11" key="1">
    <citation type="submission" date="2022-04" db="EMBL/GenBank/DDBJ databases">
        <title>Rhizobium coralii sp. nov., isolated from coral Turbinaria peltata.</title>
        <authorList>
            <person name="Sun H."/>
        </authorList>
    </citation>
    <scope>NUCLEOTIDE SEQUENCE [LARGE SCALE GENOMIC DNA]</scope>
    <source>
        <strain evidence="10 11">NTR19</strain>
    </source>
</reference>
<keyword evidence="5" id="KW-1133">Transmembrane helix</keyword>
<keyword evidence="3" id="KW-1003">Cell membrane</keyword>
<dbReference type="Proteomes" id="UP001202827">
    <property type="component" value="Unassembled WGS sequence"/>
</dbReference>
<name>A0ABT0IR00_9HYPH</name>
<dbReference type="EMBL" id="JALPRY010000010">
    <property type="protein sequence ID" value="MCK8780301.1"/>
    <property type="molecule type" value="Genomic_DNA"/>
</dbReference>
<comment type="caution">
    <text evidence="10">The sequence shown here is derived from an EMBL/GenBank/DDBJ whole genome shotgun (WGS) entry which is preliminary data.</text>
</comment>
<sequence>MSRPEQSEGDRSRDELLAGEYVLGVLSQADRARVEARLRQDKTFARIVARWQENLADFNGDYMDETPPDAVFSRIEARLFGPQPGQHKSFAQELAAAGSWWNSLLLWRGLTFASLALLITYVSLQSGWIGAREPATPLVAQMSSTTGDINLLAQYDAGSGQLKVTPVASRPNEPRSLELWLVPDSTSLPISLGVLPEAGDGSVEIPAALRAKVREGVTFAVSLEPFGGSPTGQATGPVIAAGQAAAQK</sequence>
<dbReference type="InterPro" id="IPR051474">
    <property type="entry name" value="Anti-sigma-K/W_factor"/>
</dbReference>